<feature type="binding site" evidence="3">
    <location>
        <position position="8"/>
    </location>
    <ligand>
        <name>phosphate</name>
        <dbReference type="ChEBI" id="CHEBI:43474"/>
    </ligand>
</feature>
<accession>A0A0K6IQX8</accession>
<dbReference type="SUPFAM" id="SSF53167">
    <property type="entry name" value="Purine and uridine phosphorylases"/>
    <property type="match status" value="1"/>
</dbReference>
<comment type="miscellaneous">
    <text evidence="3">Although this enzyme belongs to the family of MTA phosphorylases based on sequence homology, it has been shown that conserved amino acid substitutions in the substrate binding pocket convert the substrate specificity of this enzyme from 6-aminopurines to 6-oxopurines.</text>
</comment>
<reference evidence="6" key="1">
    <citation type="submission" date="2015-08" db="EMBL/GenBank/DDBJ databases">
        <authorList>
            <person name="Babu N.S."/>
            <person name="Beckwith C.J."/>
            <person name="Beseler K.G."/>
            <person name="Brison A."/>
            <person name="Carone J.V."/>
            <person name="Caskin T.P."/>
            <person name="Diamond M."/>
            <person name="Durham M.E."/>
            <person name="Foxe J.M."/>
            <person name="Go M."/>
            <person name="Henderson B.A."/>
            <person name="Jones I.B."/>
            <person name="McGettigan J.A."/>
            <person name="Micheletti S.J."/>
            <person name="Nasrallah M.E."/>
            <person name="Ortiz D."/>
            <person name="Piller C.R."/>
            <person name="Privatt S.R."/>
            <person name="Schneider S.L."/>
            <person name="Sharp S."/>
            <person name="Smith T.C."/>
            <person name="Stanton J.D."/>
            <person name="Ullery H.E."/>
            <person name="Wilson R.J."/>
            <person name="Serrano M.G."/>
            <person name="Buck G."/>
            <person name="Lee V."/>
            <person name="Wang Y."/>
            <person name="Carvalho R."/>
            <person name="Voegtly L."/>
            <person name="Shi R."/>
            <person name="Duckworth R."/>
            <person name="Johnson A."/>
            <person name="Loviza R."/>
            <person name="Walstead R."/>
            <person name="Shah Z."/>
            <person name="Kiflezghi M."/>
            <person name="Wade K."/>
            <person name="Ball S.L."/>
            <person name="Bradley K.W."/>
            <person name="Asai D.J."/>
            <person name="Bowman C.A."/>
            <person name="Russell D.A."/>
            <person name="Pope W.H."/>
            <person name="Jacobs-Sera D."/>
            <person name="Hendrix R.W."/>
            <person name="Hatfull G.F."/>
        </authorList>
    </citation>
    <scope>NUCLEOTIDE SEQUENCE [LARGE SCALE GENOMIC DNA]</scope>
    <source>
        <strain evidence="6">JCM 19170</strain>
    </source>
</reference>
<dbReference type="InterPro" id="IPR010044">
    <property type="entry name" value="MTAP"/>
</dbReference>
<gene>
    <name evidence="5" type="ORF">Ga0061068_10210</name>
</gene>
<feature type="binding site" evidence="3">
    <location>
        <begin position="207"/>
        <end position="209"/>
    </location>
    <ligand>
        <name>substrate</name>
    </ligand>
</feature>
<dbReference type="Proteomes" id="UP000182108">
    <property type="component" value="Unassembled WGS sequence"/>
</dbReference>
<dbReference type="EMBL" id="CYHH01000002">
    <property type="protein sequence ID" value="CUB05506.1"/>
    <property type="molecule type" value="Genomic_DNA"/>
</dbReference>
<feature type="binding site" evidence="3">
    <location>
        <position position="184"/>
    </location>
    <ligand>
        <name>phosphate</name>
        <dbReference type="ChEBI" id="CHEBI:43474"/>
    </ligand>
</feature>
<dbReference type="NCBIfam" id="NF006599">
    <property type="entry name" value="PRK09136.1"/>
    <property type="match status" value="1"/>
</dbReference>
<dbReference type="InterPro" id="IPR000845">
    <property type="entry name" value="Nucleoside_phosphorylase_d"/>
</dbReference>
<dbReference type="AlphaFoldDB" id="A0A0K6IQX8"/>
<evidence type="ECO:0000256" key="2">
    <source>
        <dbReference type="ARBA" id="ARBA00022679"/>
    </source>
</evidence>
<dbReference type="EC" id="2.4.2.1" evidence="3"/>
<dbReference type="HAMAP" id="MF_01963">
    <property type="entry name" value="MTAP"/>
    <property type="match status" value="1"/>
</dbReference>
<dbReference type="GO" id="GO:0017061">
    <property type="term" value="F:S-methyl-5-thioadenosine phosphorylase activity"/>
    <property type="evidence" value="ECO:0007669"/>
    <property type="project" value="InterPro"/>
</dbReference>
<organism evidence="5 6">
    <name type="scientific">Tepidiphilus thermophilus</name>
    <dbReference type="NCBI Taxonomy" id="876478"/>
    <lineage>
        <taxon>Bacteria</taxon>
        <taxon>Pseudomonadati</taxon>
        <taxon>Pseudomonadota</taxon>
        <taxon>Hydrogenophilia</taxon>
        <taxon>Hydrogenophilales</taxon>
        <taxon>Hydrogenophilaceae</taxon>
        <taxon>Tepidiphilus</taxon>
    </lineage>
</organism>
<feature type="site" description="Important for substrate specificity" evidence="3">
    <location>
        <position position="221"/>
    </location>
</feature>
<comment type="similarity">
    <text evidence="3">Belongs to the PNP/MTAP phosphorylase family. MTAP subfamily.</text>
</comment>
<dbReference type="GO" id="GO:0006166">
    <property type="term" value="P:purine ribonucleoside salvage"/>
    <property type="evidence" value="ECO:0007669"/>
    <property type="project" value="UniProtKB-UniRule"/>
</dbReference>
<name>A0A0K6IQX8_9PROT</name>
<dbReference type="PANTHER" id="PTHR42679:SF2">
    <property type="entry name" value="S-METHYL-5'-THIOADENOSINE PHOSPHORYLASE"/>
    <property type="match status" value="1"/>
</dbReference>
<dbReference type="NCBIfam" id="TIGR01694">
    <property type="entry name" value="MTAP"/>
    <property type="match status" value="1"/>
</dbReference>
<comment type="subunit">
    <text evidence="3">Homohexamer. Dimer of a homotrimer.</text>
</comment>
<evidence type="ECO:0000259" key="4">
    <source>
        <dbReference type="Pfam" id="PF01048"/>
    </source>
</evidence>
<evidence type="ECO:0000256" key="3">
    <source>
        <dbReference type="HAMAP-Rule" id="MF_01963"/>
    </source>
</evidence>
<dbReference type="Gene3D" id="3.40.50.1580">
    <property type="entry name" value="Nucleoside phosphorylase domain"/>
    <property type="match status" value="1"/>
</dbReference>
<proteinExistence type="inferred from homology"/>
<comment type="catalytic activity">
    <reaction evidence="3">
        <text>a purine D-ribonucleoside + phosphate = a purine nucleobase + alpha-D-ribose 1-phosphate</text>
        <dbReference type="Rhea" id="RHEA:19805"/>
        <dbReference type="ChEBI" id="CHEBI:26386"/>
        <dbReference type="ChEBI" id="CHEBI:43474"/>
        <dbReference type="ChEBI" id="CHEBI:57720"/>
        <dbReference type="ChEBI" id="CHEBI:142355"/>
        <dbReference type="EC" id="2.4.2.1"/>
    </reaction>
</comment>
<protein>
    <recommendedName>
        <fullName evidence="3">Probable 6-oxopurine nucleoside phosphorylase</fullName>
        <ecNumber evidence="3">2.4.2.1</ecNumber>
    </recommendedName>
    <alternativeName>
        <fullName evidence="3">Purine nucleoside phosphorylase</fullName>
        <shortName evidence="3">PNP</shortName>
    </alternativeName>
</protein>
<comment type="function">
    <text evidence="3">Purine nucleoside phosphorylase which is highly specific for 6-oxopurine nucleosides. Cleaves guanosine or inosine to respective bases and sugar-1-phosphate molecules. Involved in purine salvage.</text>
</comment>
<dbReference type="GO" id="GO:0019509">
    <property type="term" value="P:L-methionine salvage from methylthioadenosine"/>
    <property type="evidence" value="ECO:0007669"/>
    <property type="project" value="TreeGrafter"/>
</dbReference>
<feature type="domain" description="Nucleoside phosphorylase" evidence="4">
    <location>
        <begin position="2"/>
        <end position="242"/>
    </location>
</feature>
<keyword evidence="6" id="KW-1185">Reference proteome</keyword>
<dbReference type="OrthoDB" id="1523230at2"/>
<sequence>MFAIIGGTGLTSLNNLEIVHRQVVRTPYGDPSGPLTLGRIAGRDIAFLARHGYGHTYAPHRINYRANLWALQHVGVREVISVASVGGIQAQYAPGSLVIPHQIIDYTWGRVSTFFEGEEDPVTHIDFTLPFTPALRERLIRAAQKAGEPVIDGAVYACTQGPRLETAAEIDRLERDGANVVGMTAMPEAALARELGLAYAAINVVANYAAGRGADASEISFTEIEATLSETMARVRHVLEAFAAQRE</sequence>
<evidence type="ECO:0000313" key="6">
    <source>
        <dbReference type="Proteomes" id="UP000182108"/>
    </source>
</evidence>
<evidence type="ECO:0000256" key="1">
    <source>
        <dbReference type="ARBA" id="ARBA00022676"/>
    </source>
</evidence>
<feature type="binding site" evidence="3">
    <location>
        <begin position="50"/>
        <end position="51"/>
    </location>
    <ligand>
        <name>phosphate</name>
        <dbReference type="ChEBI" id="CHEBI:43474"/>
    </ligand>
</feature>
<dbReference type="InterPro" id="IPR035994">
    <property type="entry name" value="Nucleoside_phosphorylase_sf"/>
</dbReference>
<dbReference type="GO" id="GO:0005829">
    <property type="term" value="C:cytosol"/>
    <property type="evidence" value="ECO:0007669"/>
    <property type="project" value="TreeGrafter"/>
</dbReference>
<keyword evidence="1 3" id="KW-0328">Glycosyltransferase</keyword>
<dbReference type="Pfam" id="PF01048">
    <property type="entry name" value="PNP_UDP_1"/>
    <property type="match status" value="1"/>
</dbReference>
<dbReference type="UniPathway" id="UPA00606"/>
<dbReference type="RefSeq" id="WP_055422747.1">
    <property type="nucleotide sequence ID" value="NZ_CYHH01000002.1"/>
</dbReference>
<feature type="binding site" evidence="3">
    <location>
        <position position="183"/>
    </location>
    <ligand>
        <name>substrate</name>
    </ligand>
</feature>
<comment type="pathway">
    <text evidence="3">Purine metabolism; purine nucleoside salvage.</text>
</comment>
<dbReference type="PANTHER" id="PTHR42679">
    <property type="entry name" value="S-METHYL-5'-THIOADENOSINE PHOSPHORYLASE"/>
    <property type="match status" value="1"/>
</dbReference>
<feature type="site" description="Important for substrate specificity" evidence="3">
    <location>
        <position position="165"/>
    </location>
</feature>
<keyword evidence="3" id="KW-0660">Purine salvage</keyword>
<keyword evidence="2 3" id="KW-0808">Transferase</keyword>
<dbReference type="CDD" id="cd09010">
    <property type="entry name" value="MTAP_SsMTAPII_like_MTIP"/>
    <property type="match status" value="1"/>
</dbReference>
<evidence type="ECO:0000313" key="5">
    <source>
        <dbReference type="EMBL" id="CUB05506.1"/>
    </source>
</evidence>
<comment type="caution">
    <text evidence="3">Lacks conserved residue(s) required for the propagation of feature annotation.</text>
</comment>